<feature type="compositionally biased region" description="Polar residues" evidence="10">
    <location>
        <begin position="177"/>
        <end position="192"/>
    </location>
</feature>
<dbReference type="SUPFAM" id="SSF57716">
    <property type="entry name" value="Glucocorticoid receptor-like (DNA-binding domain)"/>
    <property type="match status" value="1"/>
</dbReference>
<dbReference type="GO" id="GO:0043565">
    <property type="term" value="F:sequence-specific DNA binding"/>
    <property type="evidence" value="ECO:0007669"/>
    <property type="project" value="InterPro"/>
</dbReference>
<dbReference type="PANTHER" id="PTHR45658">
    <property type="entry name" value="GATA TRANSCRIPTION FACTOR"/>
    <property type="match status" value="1"/>
</dbReference>
<keyword evidence="7" id="KW-0010">Activator</keyword>
<keyword evidence="13" id="KW-1185">Reference proteome</keyword>
<keyword evidence="3 9" id="KW-0863">Zinc-finger</keyword>
<feature type="region of interest" description="Disordered" evidence="10">
    <location>
        <begin position="72"/>
        <end position="99"/>
    </location>
</feature>
<dbReference type="PANTHER" id="PTHR45658:SF147">
    <property type="entry name" value="GATA TRANSCRIPTION FACTOR"/>
    <property type="match status" value="1"/>
</dbReference>
<dbReference type="EMBL" id="JBDFQZ010000011">
    <property type="protein sequence ID" value="KAK9678374.1"/>
    <property type="molecule type" value="Genomic_DNA"/>
</dbReference>
<dbReference type="Pfam" id="PF00320">
    <property type="entry name" value="GATA"/>
    <property type="match status" value="1"/>
</dbReference>
<evidence type="ECO:0000256" key="8">
    <source>
        <dbReference type="ARBA" id="ARBA00023163"/>
    </source>
</evidence>
<evidence type="ECO:0000256" key="2">
    <source>
        <dbReference type="ARBA" id="ARBA00022723"/>
    </source>
</evidence>
<accession>A0AAW1HR86</accession>
<dbReference type="GO" id="GO:0030154">
    <property type="term" value="P:cell differentiation"/>
    <property type="evidence" value="ECO:0007669"/>
    <property type="project" value="TreeGrafter"/>
</dbReference>
<name>A0AAW1HR86_SAPOF</name>
<evidence type="ECO:0000256" key="5">
    <source>
        <dbReference type="ARBA" id="ARBA00023015"/>
    </source>
</evidence>
<dbReference type="AlphaFoldDB" id="A0AAW1HR86"/>
<evidence type="ECO:0000256" key="10">
    <source>
        <dbReference type="SAM" id="MobiDB-lite"/>
    </source>
</evidence>
<gene>
    <name evidence="12" type="ORF">RND81_11G207200</name>
</gene>
<dbReference type="InterPro" id="IPR051140">
    <property type="entry name" value="GATA_TF"/>
</dbReference>
<evidence type="ECO:0000256" key="3">
    <source>
        <dbReference type="ARBA" id="ARBA00022771"/>
    </source>
</evidence>
<dbReference type="PROSITE" id="PS00344">
    <property type="entry name" value="GATA_ZN_FINGER_1"/>
    <property type="match status" value="1"/>
</dbReference>
<protein>
    <recommendedName>
        <fullName evidence="11">GATA-type domain-containing protein</fullName>
    </recommendedName>
</protein>
<dbReference type="Proteomes" id="UP001443914">
    <property type="component" value="Unassembled WGS sequence"/>
</dbReference>
<keyword evidence="4" id="KW-0862">Zinc</keyword>
<dbReference type="FunFam" id="3.30.50.10:FF:000018">
    <property type="entry name" value="GATA transcription factor"/>
    <property type="match status" value="1"/>
</dbReference>
<comment type="similarity">
    <text evidence="1">Belongs to the type IV zinc-finger family. Class A subfamily.</text>
</comment>
<evidence type="ECO:0000256" key="9">
    <source>
        <dbReference type="PROSITE-ProRule" id="PRU00094"/>
    </source>
</evidence>
<organism evidence="12 13">
    <name type="scientific">Saponaria officinalis</name>
    <name type="common">Common soapwort</name>
    <name type="synonym">Lychnis saponaria</name>
    <dbReference type="NCBI Taxonomy" id="3572"/>
    <lineage>
        <taxon>Eukaryota</taxon>
        <taxon>Viridiplantae</taxon>
        <taxon>Streptophyta</taxon>
        <taxon>Embryophyta</taxon>
        <taxon>Tracheophyta</taxon>
        <taxon>Spermatophyta</taxon>
        <taxon>Magnoliopsida</taxon>
        <taxon>eudicotyledons</taxon>
        <taxon>Gunneridae</taxon>
        <taxon>Pentapetalae</taxon>
        <taxon>Caryophyllales</taxon>
        <taxon>Caryophyllaceae</taxon>
        <taxon>Caryophylleae</taxon>
        <taxon>Saponaria</taxon>
    </lineage>
</organism>
<dbReference type="InterPro" id="IPR000679">
    <property type="entry name" value="Znf_GATA"/>
</dbReference>
<dbReference type="InterPro" id="IPR013088">
    <property type="entry name" value="Znf_NHR/GATA"/>
</dbReference>
<comment type="caution">
    <text evidence="12">The sequence shown here is derived from an EMBL/GenBank/DDBJ whole genome shotgun (WGS) entry which is preliminary data.</text>
</comment>
<keyword evidence="5" id="KW-0805">Transcription regulation</keyword>
<reference evidence="12" key="1">
    <citation type="submission" date="2024-03" db="EMBL/GenBank/DDBJ databases">
        <title>WGS assembly of Saponaria officinalis var. Norfolk2.</title>
        <authorList>
            <person name="Jenkins J."/>
            <person name="Shu S."/>
            <person name="Grimwood J."/>
            <person name="Barry K."/>
            <person name="Goodstein D."/>
            <person name="Schmutz J."/>
            <person name="Leebens-Mack J."/>
            <person name="Osbourn A."/>
        </authorList>
    </citation>
    <scope>NUCLEOTIDE SEQUENCE [LARGE SCALE GENOMIC DNA]</scope>
    <source>
        <strain evidence="12">JIC</strain>
    </source>
</reference>
<evidence type="ECO:0000256" key="1">
    <source>
        <dbReference type="ARBA" id="ARBA00005694"/>
    </source>
</evidence>
<dbReference type="SMART" id="SM00401">
    <property type="entry name" value="ZnF_GATA"/>
    <property type="match status" value="1"/>
</dbReference>
<dbReference type="PROSITE" id="PS50114">
    <property type="entry name" value="GATA_ZN_FINGER_2"/>
    <property type="match status" value="1"/>
</dbReference>
<dbReference type="CDD" id="cd00202">
    <property type="entry name" value="ZnF_GATA"/>
    <property type="match status" value="1"/>
</dbReference>
<evidence type="ECO:0000259" key="11">
    <source>
        <dbReference type="PROSITE" id="PS50114"/>
    </source>
</evidence>
<dbReference type="GO" id="GO:0006355">
    <property type="term" value="P:regulation of DNA-templated transcription"/>
    <property type="evidence" value="ECO:0007669"/>
    <property type="project" value="InterPro"/>
</dbReference>
<feature type="compositionally biased region" description="Low complexity" evidence="10">
    <location>
        <begin position="73"/>
        <end position="85"/>
    </location>
</feature>
<evidence type="ECO:0000256" key="4">
    <source>
        <dbReference type="ARBA" id="ARBA00022833"/>
    </source>
</evidence>
<dbReference type="GO" id="GO:0008270">
    <property type="term" value="F:zinc ion binding"/>
    <property type="evidence" value="ECO:0007669"/>
    <property type="project" value="UniProtKB-KW"/>
</dbReference>
<dbReference type="GO" id="GO:0005634">
    <property type="term" value="C:nucleus"/>
    <property type="evidence" value="ECO:0007669"/>
    <property type="project" value="TreeGrafter"/>
</dbReference>
<dbReference type="Gene3D" id="3.30.50.10">
    <property type="entry name" value="Erythroid Transcription Factor GATA-1, subunit A"/>
    <property type="match status" value="1"/>
</dbReference>
<evidence type="ECO:0000313" key="12">
    <source>
        <dbReference type="EMBL" id="KAK9678374.1"/>
    </source>
</evidence>
<sequence length="278" mass="31756">MLLKVCGELYNYFYLIVVCRLRPKMTLEDVMCNVTPQINSSYGNEVDDYFVDQLLNFNNNDEIIQPLETPHFQQQTTSSNIQQQQQRRRQQQEVDDEDEDALFLPLPLDTAEEADLEWLSHFVDDSSCPYSTPFPPGYVCPKPEPRPEPKPKSNPVSAPFSLKRARRRNRVWARTGPTASTPARKQGTGQQRRCSHCGVQKTPQWRAGPDGSKTLCNACGVRFKSGRLLPEYRPACSPSFSSELHSNNHRKVMEMRMKKKEEGGEAQFGSFHHLSSFG</sequence>
<evidence type="ECO:0000313" key="13">
    <source>
        <dbReference type="Proteomes" id="UP001443914"/>
    </source>
</evidence>
<evidence type="ECO:0000256" key="7">
    <source>
        <dbReference type="ARBA" id="ARBA00023159"/>
    </source>
</evidence>
<keyword evidence="6" id="KW-0238">DNA-binding</keyword>
<proteinExistence type="inferred from homology"/>
<feature type="domain" description="GATA-type" evidence="11">
    <location>
        <begin position="188"/>
        <end position="224"/>
    </location>
</feature>
<feature type="region of interest" description="Disordered" evidence="10">
    <location>
        <begin position="141"/>
        <end position="195"/>
    </location>
</feature>
<keyword evidence="8" id="KW-0804">Transcription</keyword>
<keyword evidence="2" id="KW-0479">Metal-binding</keyword>
<evidence type="ECO:0000256" key="6">
    <source>
        <dbReference type="ARBA" id="ARBA00023125"/>
    </source>
</evidence>